<proteinExistence type="predicted"/>
<reference evidence="2" key="1">
    <citation type="submission" date="2022-11" db="UniProtKB">
        <authorList>
            <consortium name="WormBaseParasite"/>
        </authorList>
    </citation>
    <scope>IDENTIFICATION</scope>
</reference>
<evidence type="ECO:0000313" key="2">
    <source>
        <dbReference type="WBParaSite" id="JU765_v2.g18878.t1"/>
    </source>
</evidence>
<name>A0AC34QSE4_9BILA</name>
<accession>A0AC34QSE4</accession>
<dbReference type="WBParaSite" id="JU765_v2.g18878.t1">
    <property type="protein sequence ID" value="JU765_v2.g18878.t1"/>
    <property type="gene ID" value="JU765_v2.g18878"/>
</dbReference>
<evidence type="ECO:0000313" key="1">
    <source>
        <dbReference type="Proteomes" id="UP000887576"/>
    </source>
</evidence>
<dbReference type="Proteomes" id="UP000887576">
    <property type="component" value="Unplaced"/>
</dbReference>
<organism evidence="1 2">
    <name type="scientific">Panagrolaimus sp. JU765</name>
    <dbReference type="NCBI Taxonomy" id="591449"/>
    <lineage>
        <taxon>Eukaryota</taxon>
        <taxon>Metazoa</taxon>
        <taxon>Ecdysozoa</taxon>
        <taxon>Nematoda</taxon>
        <taxon>Chromadorea</taxon>
        <taxon>Rhabditida</taxon>
        <taxon>Tylenchina</taxon>
        <taxon>Panagrolaimomorpha</taxon>
        <taxon>Panagrolaimoidea</taxon>
        <taxon>Panagrolaimidae</taxon>
        <taxon>Panagrolaimus</taxon>
    </lineage>
</organism>
<protein>
    <submittedName>
        <fullName evidence="2">Uncharacterized protein</fullName>
    </submittedName>
</protein>
<sequence length="256" mass="27570">MLANLISKDPSFLKRDSDDSDSAETSRRNRSDLFGHSMHAGGSNSDGRIPRQSSSSTGEDDHDSACSPMYATHNGHHQQHQVLPGMYQSSVDITGLLNQQFKTDSFDMSNFFGMPQINGNFQATITGQMPSMALQFGPPPTMGLPNSMQISVPASTSANSNTSAGSVSMKNRTRSGSGENMVKCNYCPKKYNSSQNFTILAFKGSETVIASHEAVASERQLCHEAAHYQKPRLNASINSSSNSSGFFSAENSFSSG</sequence>